<dbReference type="PANTHER" id="PTHR21483:SF18">
    <property type="entry name" value="RNA POLYMERASE II-ASSOCIATED PROTEIN 1"/>
    <property type="match status" value="1"/>
</dbReference>
<comment type="caution">
    <text evidence="2">The sequence shown here is derived from an EMBL/GenBank/DDBJ whole genome shotgun (WGS) entry which is preliminary data.</text>
</comment>
<dbReference type="InterPro" id="IPR057989">
    <property type="entry name" value="TPR_RPAP1/MINIYO-like"/>
</dbReference>
<dbReference type="GO" id="GO:0006366">
    <property type="term" value="P:transcription by RNA polymerase II"/>
    <property type="evidence" value="ECO:0007669"/>
    <property type="project" value="InterPro"/>
</dbReference>
<dbReference type="InterPro" id="IPR039913">
    <property type="entry name" value="RPAP1/Rba50"/>
</dbReference>
<sequence length="408" mass="47499">MEQAPFQLFDGGVATSVCKDVFGLVEKLHQFSRDCCTLASQLNLMSFEVQKYGTTHQYENLDRLSMFVNQIVGPDLNIPSDYWISIFAHGVFKFLESWISFNSAIYLRNKEIVNKEMVIKCVNWYCTLALPGLDYTAHRLLTTVLLSKEWIGQDFTRVQQCFDTQFNIKSLSNSNAFTVLNPSKHPKSLMIQVQQFDQTVLPIQKDWIFKFPAGFKNDQISSVDDVLLWLEFVTVGISESIISKQSWEINRIYSVMHLFFLSDESGHEIYRNDRVNDLLAKLLELLTDSIYESYDEGFLEKIPNFFNLYQDFIDHFIATSFGDRVFARYILVPIAMKFPHDFRAAFWGKLFDYYKFFDLEEDALPGKSLAPFMSPLDTNMDMKILYKKAMLGGRLRKESFLYKIASQY</sequence>
<dbReference type="EMBL" id="JADGKB010000005">
    <property type="protein sequence ID" value="KAJ3261569.1"/>
    <property type="molecule type" value="Genomic_DNA"/>
</dbReference>
<dbReference type="PANTHER" id="PTHR21483">
    <property type="entry name" value="RNA POLYMERASE II-ASSOCIATED PROTEIN 1"/>
    <property type="match status" value="1"/>
</dbReference>
<reference evidence="2" key="1">
    <citation type="submission" date="2020-05" db="EMBL/GenBank/DDBJ databases">
        <title>Phylogenomic resolution of chytrid fungi.</title>
        <authorList>
            <person name="Stajich J.E."/>
            <person name="Amses K."/>
            <person name="Simmons R."/>
            <person name="Seto K."/>
            <person name="Myers J."/>
            <person name="Bonds A."/>
            <person name="Quandt C.A."/>
            <person name="Barry K."/>
            <person name="Liu P."/>
            <person name="Grigoriev I."/>
            <person name="Longcore J.E."/>
            <person name="James T.Y."/>
        </authorList>
    </citation>
    <scope>NUCLEOTIDE SEQUENCE</scope>
    <source>
        <strain evidence="2">PLAUS21</strain>
    </source>
</reference>
<evidence type="ECO:0000259" key="1">
    <source>
        <dbReference type="Pfam" id="PF25766"/>
    </source>
</evidence>
<proteinExistence type="predicted"/>
<protein>
    <submittedName>
        <fullName evidence="2">RNA polymerase II associated protein 1</fullName>
    </submittedName>
</protein>
<feature type="domain" description="RPAP1/MINIYO-like TPR repeats" evidence="1">
    <location>
        <begin position="216"/>
        <end position="406"/>
    </location>
</feature>
<dbReference type="AlphaFoldDB" id="A0AAD5ULN2"/>
<keyword evidence="3" id="KW-1185">Reference proteome</keyword>
<dbReference type="Proteomes" id="UP001210925">
    <property type="component" value="Unassembled WGS sequence"/>
</dbReference>
<name>A0AAD5ULN2_9FUNG</name>
<evidence type="ECO:0000313" key="2">
    <source>
        <dbReference type="EMBL" id="KAJ3261569.1"/>
    </source>
</evidence>
<gene>
    <name evidence="2" type="primary">RPAP1_1</name>
    <name evidence="2" type="ORF">HK103_005407</name>
</gene>
<dbReference type="Pfam" id="PF25766">
    <property type="entry name" value="TPR_RPAP1"/>
    <property type="match status" value="1"/>
</dbReference>
<accession>A0AAD5ULN2</accession>
<organism evidence="2 3">
    <name type="scientific">Boothiomyces macroporosus</name>
    <dbReference type="NCBI Taxonomy" id="261099"/>
    <lineage>
        <taxon>Eukaryota</taxon>
        <taxon>Fungi</taxon>
        <taxon>Fungi incertae sedis</taxon>
        <taxon>Chytridiomycota</taxon>
        <taxon>Chytridiomycota incertae sedis</taxon>
        <taxon>Chytridiomycetes</taxon>
        <taxon>Rhizophydiales</taxon>
        <taxon>Terramycetaceae</taxon>
        <taxon>Boothiomyces</taxon>
    </lineage>
</organism>
<evidence type="ECO:0000313" key="3">
    <source>
        <dbReference type="Proteomes" id="UP001210925"/>
    </source>
</evidence>